<accession>A0A256SJ88</accession>
<dbReference type="AlphaFoldDB" id="A0A256SJ88"/>
<name>A0A256SJ88_LIMRT</name>
<evidence type="ECO:0000313" key="1">
    <source>
        <dbReference type="EMBL" id="OYS66639.1"/>
    </source>
</evidence>
<dbReference type="RefSeq" id="WP_094537456.1">
    <property type="nucleotide sequence ID" value="NZ_NGPL01000084.1"/>
</dbReference>
<protein>
    <submittedName>
        <fullName evidence="1">Uncharacterized protein</fullName>
    </submittedName>
</protein>
<organism evidence="1 2">
    <name type="scientific">Limosilactobacillus reuteri</name>
    <name type="common">Lactobacillus reuteri</name>
    <dbReference type="NCBI Taxonomy" id="1598"/>
    <lineage>
        <taxon>Bacteria</taxon>
        <taxon>Bacillati</taxon>
        <taxon>Bacillota</taxon>
        <taxon>Bacilli</taxon>
        <taxon>Lactobacillales</taxon>
        <taxon>Lactobacillaceae</taxon>
        <taxon>Limosilactobacillus</taxon>
    </lineage>
</organism>
<comment type="caution">
    <text evidence="1">The sequence shown here is derived from an EMBL/GenBank/DDBJ whole genome shotgun (WGS) entry which is preliminary data.</text>
</comment>
<gene>
    <name evidence="1" type="ORF">CBF96_10095</name>
</gene>
<reference evidence="1 2" key="2">
    <citation type="submission" date="2017-09" db="EMBL/GenBank/DDBJ databases">
        <title>Tripartite evolution among Lactobacillus johnsonii, Lactobacillus taiwanensis, Lactobacillus reuteri and their rodent host.</title>
        <authorList>
            <person name="Wang T."/>
            <person name="Knowles S."/>
            <person name="Cheng C."/>
        </authorList>
    </citation>
    <scope>NUCLEOTIDE SEQUENCE [LARGE SCALE GENOMIC DNA]</scope>
    <source>
        <strain evidence="1 2">114h</strain>
    </source>
</reference>
<dbReference type="Proteomes" id="UP000215747">
    <property type="component" value="Unassembled WGS sequence"/>
</dbReference>
<evidence type="ECO:0000313" key="2">
    <source>
        <dbReference type="Proteomes" id="UP000215747"/>
    </source>
</evidence>
<proteinExistence type="predicted"/>
<sequence length="115" mass="13734">MGLREYHLRWEAYQLQQAQKQNDMATQAWLNQQVQATTGGKHPKPKFKRFEQFFDHNAVVDSIRKQYEPTYQATSKRSQKRQAYELFNKRIAEYQQLKKSGKLDELRKRGGRKNG</sequence>
<dbReference type="EMBL" id="NGPL01000084">
    <property type="protein sequence ID" value="OYS66639.1"/>
    <property type="molecule type" value="Genomic_DNA"/>
</dbReference>
<reference evidence="2" key="1">
    <citation type="submission" date="2017-05" db="EMBL/GenBank/DDBJ databases">
        <authorList>
            <person name="Lin X.B."/>
            <person name="Stothard P."/>
            <person name="Tasseva G."/>
            <person name="Walter J."/>
        </authorList>
    </citation>
    <scope>NUCLEOTIDE SEQUENCE [LARGE SCALE GENOMIC DNA]</scope>
    <source>
        <strain evidence="2">114h</strain>
    </source>
</reference>